<dbReference type="OrthoDB" id="794286at2"/>
<dbReference type="RefSeq" id="WP_111983679.1">
    <property type="nucleotide sequence ID" value="NZ_NFZS01000004.1"/>
</dbReference>
<evidence type="ECO:0000313" key="2">
    <source>
        <dbReference type="EMBL" id="RAO75192.1"/>
    </source>
</evidence>
<dbReference type="PROSITE" id="PS51257">
    <property type="entry name" value="PROKAR_LIPOPROTEIN"/>
    <property type="match status" value="1"/>
</dbReference>
<name>A0A328P3C2_9GAMM</name>
<keyword evidence="3" id="KW-1185">Reference proteome</keyword>
<evidence type="ECO:0000256" key="1">
    <source>
        <dbReference type="SAM" id="SignalP"/>
    </source>
</evidence>
<organism evidence="2 3">
    <name type="scientific">Dyella jiangningensis</name>
    <dbReference type="NCBI Taxonomy" id="1379159"/>
    <lineage>
        <taxon>Bacteria</taxon>
        <taxon>Pseudomonadati</taxon>
        <taxon>Pseudomonadota</taxon>
        <taxon>Gammaproteobacteria</taxon>
        <taxon>Lysobacterales</taxon>
        <taxon>Rhodanobacteraceae</taxon>
        <taxon>Dyella</taxon>
    </lineage>
</organism>
<dbReference type="Proteomes" id="UP000248926">
    <property type="component" value="Unassembled WGS sequence"/>
</dbReference>
<accession>A0A328P3C2</accession>
<reference evidence="2 3" key="1">
    <citation type="journal article" date="2018" name="Genet. Mol. Biol.">
        <title>The genome sequence of Dyella jiangningensis FCAV SCS01 from a lignocellulose-decomposing microbial consortium metagenome reveals potential for biotechnological applications.</title>
        <authorList>
            <person name="Desiderato J.G."/>
            <person name="Alvarenga D.O."/>
            <person name="Constancio M.T.L."/>
            <person name="Alves L.M.C."/>
            <person name="Varani A.M."/>
        </authorList>
    </citation>
    <scope>NUCLEOTIDE SEQUENCE [LARGE SCALE GENOMIC DNA]</scope>
    <source>
        <strain evidence="2 3">FCAV SCS01</strain>
    </source>
</reference>
<protein>
    <recommendedName>
        <fullName evidence="4">Lipoprotein</fullName>
    </recommendedName>
</protein>
<evidence type="ECO:0008006" key="4">
    <source>
        <dbReference type="Google" id="ProtNLM"/>
    </source>
</evidence>
<proteinExistence type="predicted"/>
<gene>
    <name evidence="2" type="ORF">CA260_13910</name>
</gene>
<dbReference type="InterPro" id="IPR021957">
    <property type="entry name" value="DUF3574"/>
</dbReference>
<sequence length="149" mass="16127">MRYLRFASTVLLLGLASGCATTAPVASSTLQGDAAHPAQTQGWVETRLYFGLGLADDASSGISEQGWRGFLDAEVTPRFPDGLSVVDVYGQWQGKGQLSPERLRSKLLLIDYPDTVANRAKVEAIRAAWKKKTGDQSVLRVTQPAEVSF</sequence>
<dbReference type="AlphaFoldDB" id="A0A328P3C2"/>
<feature type="signal peptide" evidence="1">
    <location>
        <begin position="1"/>
        <end position="22"/>
    </location>
</feature>
<feature type="chain" id="PRO_5016259958" description="Lipoprotein" evidence="1">
    <location>
        <begin position="23"/>
        <end position="149"/>
    </location>
</feature>
<comment type="caution">
    <text evidence="2">The sequence shown here is derived from an EMBL/GenBank/DDBJ whole genome shotgun (WGS) entry which is preliminary data.</text>
</comment>
<keyword evidence="1" id="KW-0732">Signal</keyword>
<dbReference type="Pfam" id="PF12098">
    <property type="entry name" value="DUF3574"/>
    <property type="match status" value="1"/>
</dbReference>
<dbReference type="EMBL" id="NFZS01000004">
    <property type="protein sequence ID" value="RAO75192.1"/>
    <property type="molecule type" value="Genomic_DNA"/>
</dbReference>
<evidence type="ECO:0000313" key="3">
    <source>
        <dbReference type="Proteomes" id="UP000248926"/>
    </source>
</evidence>